<gene>
    <name evidence="10" type="ORF">Salat_2849800</name>
</gene>
<dbReference type="EMBL" id="JACGWO010000012">
    <property type="protein sequence ID" value="KAK4414368.1"/>
    <property type="molecule type" value="Genomic_DNA"/>
</dbReference>
<evidence type="ECO:0000313" key="10">
    <source>
        <dbReference type="EMBL" id="KAK4414368.1"/>
    </source>
</evidence>
<dbReference type="InterPro" id="IPR021109">
    <property type="entry name" value="Peptidase_aspartic_dom_sf"/>
</dbReference>
<evidence type="ECO:0000256" key="2">
    <source>
        <dbReference type="ARBA" id="ARBA00007447"/>
    </source>
</evidence>
<accession>A0AAE1XM47</accession>
<dbReference type="PANTHER" id="PTHR47967">
    <property type="entry name" value="OS07G0603500 PROTEIN-RELATED"/>
    <property type="match status" value="1"/>
</dbReference>
<proteinExistence type="inferred from homology"/>
<keyword evidence="7" id="KW-0378">Hydrolase</keyword>
<evidence type="ECO:0000256" key="6">
    <source>
        <dbReference type="ARBA" id="ARBA00022750"/>
    </source>
</evidence>
<organism evidence="10 11">
    <name type="scientific">Sesamum alatum</name>
    <dbReference type="NCBI Taxonomy" id="300844"/>
    <lineage>
        <taxon>Eukaryota</taxon>
        <taxon>Viridiplantae</taxon>
        <taxon>Streptophyta</taxon>
        <taxon>Embryophyta</taxon>
        <taxon>Tracheophyta</taxon>
        <taxon>Spermatophyta</taxon>
        <taxon>Magnoliopsida</taxon>
        <taxon>eudicotyledons</taxon>
        <taxon>Gunneridae</taxon>
        <taxon>Pentapetalae</taxon>
        <taxon>asterids</taxon>
        <taxon>lamiids</taxon>
        <taxon>Lamiales</taxon>
        <taxon>Pedaliaceae</taxon>
        <taxon>Sesamum</taxon>
    </lineage>
</organism>
<keyword evidence="5" id="KW-0732">Signal</keyword>
<comment type="similarity">
    <text evidence="2">Belongs to the peptidase A1 family.</text>
</comment>
<dbReference type="InterPro" id="IPR001969">
    <property type="entry name" value="Aspartic_peptidase_AS"/>
</dbReference>
<evidence type="ECO:0000256" key="4">
    <source>
        <dbReference type="ARBA" id="ARBA00022670"/>
    </source>
</evidence>
<evidence type="ECO:0000313" key="11">
    <source>
        <dbReference type="Proteomes" id="UP001293254"/>
    </source>
</evidence>
<protein>
    <submittedName>
        <fullName evidence="10">Aspartic proteinase CDR1</fullName>
    </submittedName>
</protein>
<dbReference type="Proteomes" id="UP001293254">
    <property type="component" value="Unassembled WGS sequence"/>
</dbReference>
<dbReference type="GO" id="GO:0006508">
    <property type="term" value="P:proteolysis"/>
    <property type="evidence" value="ECO:0007669"/>
    <property type="project" value="UniProtKB-KW"/>
</dbReference>
<keyword evidence="6" id="KW-0064">Aspartyl protease</keyword>
<dbReference type="CDD" id="cd05476">
    <property type="entry name" value="pepsin_A_like_plant"/>
    <property type="match status" value="1"/>
</dbReference>
<dbReference type="GO" id="GO:0005576">
    <property type="term" value="C:extracellular region"/>
    <property type="evidence" value="ECO:0007669"/>
    <property type="project" value="UniProtKB-SubCell"/>
</dbReference>
<feature type="domain" description="Peptidase A1" evidence="9">
    <location>
        <begin position="96"/>
        <end position="434"/>
    </location>
</feature>
<name>A0AAE1XM47_9LAMI</name>
<dbReference type="GO" id="GO:0004190">
    <property type="term" value="F:aspartic-type endopeptidase activity"/>
    <property type="evidence" value="ECO:0007669"/>
    <property type="project" value="UniProtKB-KW"/>
</dbReference>
<keyword evidence="11" id="KW-1185">Reference proteome</keyword>
<dbReference type="Pfam" id="PF14543">
    <property type="entry name" value="TAXi_N"/>
    <property type="match status" value="1"/>
</dbReference>
<evidence type="ECO:0000256" key="7">
    <source>
        <dbReference type="ARBA" id="ARBA00022801"/>
    </source>
</evidence>
<evidence type="ECO:0000256" key="8">
    <source>
        <dbReference type="ARBA" id="ARBA00023180"/>
    </source>
</evidence>
<keyword evidence="4" id="KW-0645">Protease</keyword>
<dbReference type="InterPro" id="IPR033121">
    <property type="entry name" value="PEPTIDASE_A1"/>
</dbReference>
<dbReference type="AlphaFoldDB" id="A0AAE1XM47"/>
<keyword evidence="8" id="KW-0325">Glycoprotein</keyword>
<dbReference type="PANTHER" id="PTHR47967:SF125">
    <property type="entry name" value="PEPTIDASE A1 DOMAIN-CONTAINING PROTEIN"/>
    <property type="match status" value="1"/>
</dbReference>
<reference evidence="10" key="1">
    <citation type="submission" date="2020-06" db="EMBL/GenBank/DDBJ databases">
        <authorList>
            <person name="Li T."/>
            <person name="Hu X."/>
            <person name="Zhang T."/>
            <person name="Song X."/>
            <person name="Zhang H."/>
            <person name="Dai N."/>
            <person name="Sheng W."/>
            <person name="Hou X."/>
            <person name="Wei L."/>
        </authorList>
    </citation>
    <scope>NUCLEOTIDE SEQUENCE</scope>
    <source>
        <strain evidence="10">3651</strain>
        <tissue evidence="10">Leaf</tissue>
    </source>
</reference>
<dbReference type="InterPro" id="IPR051708">
    <property type="entry name" value="Plant_Aspart_Prot_A1"/>
</dbReference>
<comment type="subcellular location">
    <subcellularLocation>
        <location evidence="1">Secreted</location>
    </subcellularLocation>
</comment>
<keyword evidence="3" id="KW-0964">Secreted</keyword>
<dbReference type="InterPro" id="IPR032799">
    <property type="entry name" value="TAXi_C"/>
</dbReference>
<dbReference type="PROSITE" id="PS00141">
    <property type="entry name" value="ASP_PROTEASE"/>
    <property type="match status" value="1"/>
</dbReference>
<dbReference type="Gene3D" id="2.40.70.10">
    <property type="entry name" value="Acid Proteases"/>
    <property type="match status" value="2"/>
</dbReference>
<dbReference type="FunFam" id="2.40.70.10:FF:000016">
    <property type="entry name" value="Probable aspartic protease At2g35615"/>
    <property type="match status" value="1"/>
</dbReference>
<dbReference type="PROSITE" id="PS51767">
    <property type="entry name" value="PEPTIDASE_A1"/>
    <property type="match status" value="1"/>
</dbReference>
<comment type="caution">
    <text evidence="10">The sequence shown here is derived from an EMBL/GenBank/DDBJ whole genome shotgun (WGS) entry which is preliminary data.</text>
</comment>
<dbReference type="Pfam" id="PF14541">
    <property type="entry name" value="TAXi_C"/>
    <property type="match status" value="1"/>
</dbReference>
<sequence length="441" mass="47820">MSKTMILLKPALMITYIALTMSLISMSKSDPLTEESTTGLTIDLIHRDSPQSPSYDPSLTPAQRLANALRRSFNRLQRFKADRSPQSDIINAGGEYLMKYSIGTPPVPSLGIADTGSDITWTQCQPCLKCFKQELPLFRPNSSSTYRKIPCNAANCTSLSEITFCSVRRKKCLYDEEYGDGSFTQGVLSTDTLTLASTGRKRVSAPNFVFGCGLRNGGIFSGGESGIVGLGGGKASLVRQLGVLTRGKFSYCLVSGSDKSNSSKLNFGANAEVLGKGLVSTPLVKNSPDTFYGLTLEGISVGNQRLELSDSGVSQEGNIIIDSGTTLTLLPIDLYNKVENALKSSIKLKRIKDPQGVLDLCYFTRNDIRNIPQVTVHFKGSDVKLRHDNVLVRTSDISLCLAAKPVQDFAIYGNLAQVNFLVGYDLVKRTVSFKAADCGRP</sequence>
<evidence type="ECO:0000256" key="3">
    <source>
        <dbReference type="ARBA" id="ARBA00022525"/>
    </source>
</evidence>
<reference evidence="10" key="2">
    <citation type="journal article" date="2024" name="Plant">
        <title>Genomic evolution and insights into agronomic trait innovations of Sesamum species.</title>
        <authorList>
            <person name="Miao H."/>
            <person name="Wang L."/>
            <person name="Qu L."/>
            <person name="Liu H."/>
            <person name="Sun Y."/>
            <person name="Le M."/>
            <person name="Wang Q."/>
            <person name="Wei S."/>
            <person name="Zheng Y."/>
            <person name="Lin W."/>
            <person name="Duan Y."/>
            <person name="Cao H."/>
            <person name="Xiong S."/>
            <person name="Wang X."/>
            <person name="Wei L."/>
            <person name="Li C."/>
            <person name="Ma Q."/>
            <person name="Ju M."/>
            <person name="Zhao R."/>
            <person name="Li G."/>
            <person name="Mu C."/>
            <person name="Tian Q."/>
            <person name="Mei H."/>
            <person name="Zhang T."/>
            <person name="Gao T."/>
            <person name="Zhang H."/>
        </authorList>
    </citation>
    <scope>NUCLEOTIDE SEQUENCE</scope>
    <source>
        <strain evidence="10">3651</strain>
    </source>
</reference>
<dbReference type="InterPro" id="IPR032861">
    <property type="entry name" value="TAXi_N"/>
</dbReference>
<dbReference type="SUPFAM" id="SSF50630">
    <property type="entry name" value="Acid proteases"/>
    <property type="match status" value="1"/>
</dbReference>
<dbReference type="FunFam" id="2.40.70.10:FF:000050">
    <property type="entry name" value="Aspartic proteinase CDR1"/>
    <property type="match status" value="1"/>
</dbReference>
<evidence type="ECO:0000256" key="5">
    <source>
        <dbReference type="ARBA" id="ARBA00022729"/>
    </source>
</evidence>
<evidence type="ECO:0000259" key="9">
    <source>
        <dbReference type="PROSITE" id="PS51767"/>
    </source>
</evidence>
<dbReference type="InterPro" id="IPR034161">
    <property type="entry name" value="Pepsin-like_plant"/>
</dbReference>
<evidence type="ECO:0000256" key="1">
    <source>
        <dbReference type="ARBA" id="ARBA00004613"/>
    </source>
</evidence>